<accession>A0A495ID05</accession>
<reference evidence="2 3" key="1">
    <citation type="submission" date="2018-10" db="EMBL/GenBank/DDBJ databases">
        <title>Sequencing the genomes of 1000 actinobacteria strains.</title>
        <authorList>
            <person name="Klenk H.-P."/>
        </authorList>
    </citation>
    <scope>NUCLEOTIDE SEQUENCE [LARGE SCALE GENOMIC DNA]</scope>
    <source>
        <strain evidence="2 3">DSM 17894</strain>
    </source>
</reference>
<gene>
    <name evidence="2" type="ORF">C8E83_0929</name>
</gene>
<keyword evidence="3" id="KW-1185">Reference proteome</keyword>
<dbReference type="AlphaFoldDB" id="A0A495ID05"/>
<dbReference type="Proteomes" id="UP000280008">
    <property type="component" value="Unassembled WGS sequence"/>
</dbReference>
<feature type="domain" description="DUF58" evidence="1">
    <location>
        <begin position="41"/>
        <end position="212"/>
    </location>
</feature>
<dbReference type="InterPro" id="IPR002881">
    <property type="entry name" value="DUF58"/>
</dbReference>
<dbReference type="EMBL" id="RBKS01000001">
    <property type="protein sequence ID" value="RKR73832.1"/>
    <property type="molecule type" value="Genomic_DNA"/>
</dbReference>
<dbReference type="PANTHER" id="PTHR33608">
    <property type="entry name" value="BLL2464 PROTEIN"/>
    <property type="match status" value="1"/>
</dbReference>
<name>A0A495ID05_9MICO</name>
<evidence type="ECO:0000313" key="2">
    <source>
        <dbReference type="EMBL" id="RKR73832.1"/>
    </source>
</evidence>
<dbReference type="RefSeq" id="WP_121368651.1">
    <property type="nucleotide sequence ID" value="NZ_RBKS01000001.1"/>
</dbReference>
<evidence type="ECO:0000259" key="1">
    <source>
        <dbReference type="Pfam" id="PF01882"/>
    </source>
</evidence>
<sequence>MAGLLLRVKTTMSIVAHRKTLDLLEGGYASIHRGRSHDFDDLRAYVPGDEVKDIDWKASARHDEPLVKRYIASRRHQLVLLVDAGRNMAATAESGESKKEIAILAAGALAWIAAQHGDVVALTVGDESGVRSYPGGQRDEHLERLLRVVDERVSLGAPRSDVRALLDSVARALRTRSMLLVVTDDLALDEGHVAILRRLRTRHEILWLTIGDADLMRRAERPGEVYDVQEVAALPAYVRGNRRLAALFEEAAVQTAESTEQRLAQLGVVSHRIASRDEVVPGLLALLEKQRRAGR</sequence>
<organism evidence="2 3">
    <name type="scientific">Frondihabitans australicus</name>
    <dbReference type="NCBI Taxonomy" id="386892"/>
    <lineage>
        <taxon>Bacteria</taxon>
        <taxon>Bacillati</taxon>
        <taxon>Actinomycetota</taxon>
        <taxon>Actinomycetes</taxon>
        <taxon>Micrococcales</taxon>
        <taxon>Microbacteriaceae</taxon>
        <taxon>Frondihabitans</taxon>
    </lineage>
</organism>
<comment type="caution">
    <text evidence="2">The sequence shown here is derived from an EMBL/GenBank/DDBJ whole genome shotgun (WGS) entry which is preliminary data.</text>
</comment>
<dbReference type="OrthoDB" id="9776116at2"/>
<protein>
    <submittedName>
        <fullName evidence="2">Uncharacterized protein DUF58</fullName>
    </submittedName>
</protein>
<evidence type="ECO:0000313" key="3">
    <source>
        <dbReference type="Proteomes" id="UP000280008"/>
    </source>
</evidence>
<dbReference type="PANTHER" id="PTHR33608:SF6">
    <property type="entry name" value="BLL2464 PROTEIN"/>
    <property type="match status" value="1"/>
</dbReference>
<dbReference type="Pfam" id="PF01882">
    <property type="entry name" value="DUF58"/>
    <property type="match status" value="1"/>
</dbReference>
<proteinExistence type="predicted"/>